<dbReference type="PROSITE" id="PS50020">
    <property type="entry name" value="WW_DOMAIN_2"/>
    <property type="match status" value="1"/>
</dbReference>
<feature type="region of interest" description="Disordered" evidence="1">
    <location>
        <begin position="31"/>
        <end position="51"/>
    </location>
</feature>
<evidence type="ECO:0000259" key="2">
    <source>
        <dbReference type="PROSITE" id="PS50020"/>
    </source>
</evidence>
<dbReference type="Proteomes" id="UP000663852">
    <property type="component" value="Unassembled WGS sequence"/>
</dbReference>
<protein>
    <recommendedName>
        <fullName evidence="2">WW domain-containing protein</fullName>
    </recommendedName>
</protein>
<comment type="caution">
    <text evidence="3">The sequence shown here is derived from an EMBL/GenBank/DDBJ whole genome shotgun (WGS) entry which is preliminary data.</text>
</comment>
<feature type="compositionally biased region" description="Polar residues" evidence="1">
    <location>
        <begin position="282"/>
        <end position="292"/>
    </location>
</feature>
<feature type="domain" description="WW" evidence="2">
    <location>
        <begin position="42"/>
        <end position="76"/>
    </location>
</feature>
<organism evidence="3 6">
    <name type="scientific">Adineta ricciae</name>
    <name type="common">Rotifer</name>
    <dbReference type="NCBI Taxonomy" id="249248"/>
    <lineage>
        <taxon>Eukaryota</taxon>
        <taxon>Metazoa</taxon>
        <taxon>Spiralia</taxon>
        <taxon>Gnathifera</taxon>
        <taxon>Rotifera</taxon>
        <taxon>Eurotatoria</taxon>
        <taxon>Bdelloidea</taxon>
        <taxon>Adinetida</taxon>
        <taxon>Adinetidae</taxon>
        <taxon>Adineta</taxon>
    </lineage>
</organism>
<proteinExistence type="predicted"/>
<name>A0A814LUS9_ADIRI</name>
<evidence type="ECO:0000313" key="3">
    <source>
        <dbReference type="EMBL" id="CAF1068642.1"/>
    </source>
</evidence>
<evidence type="ECO:0000256" key="1">
    <source>
        <dbReference type="SAM" id="MobiDB-lite"/>
    </source>
</evidence>
<dbReference type="InterPro" id="IPR001202">
    <property type="entry name" value="WW_dom"/>
</dbReference>
<dbReference type="SMART" id="SM00456">
    <property type="entry name" value="WW"/>
    <property type="match status" value="1"/>
</dbReference>
<sequence>MSELPTKNRNDDINSKIADFMADIDEIVCGKKTDAQQPQQEEEEESEWKQCFDETSQTAYYWNTKTNECSWDPPPVESSTSTSIDEETKKRDREFAADTKLPKKLKKPKLIAEYTSSESESDEDDIDELLEEVLDQNDKMQKNKIPPVDPYPLFEADCRAAIARLVDLGDRSAEISILRVQLETRLEDTLAGHLTKSYAVSKLDEALVQIEELEKLYVTTNPLPMTTEPAKPSLTTSEMALLLSLPPPPPPPSPPPPPICPQLSSNENEKALQMFYAQLQSEQTELPQSLFTSDKEKPSIGTKPDHHHHHHHKDKKSKPAKTLPTDLIQKWTHARNELCGIPDIDDS</sequence>
<feature type="region of interest" description="Disordered" evidence="1">
    <location>
        <begin position="282"/>
        <end position="324"/>
    </location>
</feature>
<dbReference type="EMBL" id="CAJNOR010005221">
    <property type="protein sequence ID" value="CAF1552112.1"/>
    <property type="molecule type" value="Genomic_DNA"/>
</dbReference>
<gene>
    <name evidence="3" type="ORF">EDS130_LOCUS18314</name>
    <name evidence="4" type="ORF">XAT740_LOCUS42976</name>
</gene>
<dbReference type="Gene3D" id="2.20.70.10">
    <property type="match status" value="1"/>
</dbReference>
<evidence type="ECO:0000313" key="5">
    <source>
        <dbReference type="Proteomes" id="UP000663828"/>
    </source>
</evidence>
<feature type="region of interest" description="Disordered" evidence="1">
    <location>
        <begin position="65"/>
        <end position="100"/>
    </location>
</feature>
<dbReference type="EMBL" id="CAJNOJ010000085">
    <property type="protein sequence ID" value="CAF1068642.1"/>
    <property type="molecule type" value="Genomic_DNA"/>
</dbReference>
<keyword evidence="5" id="KW-1185">Reference proteome</keyword>
<dbReference type="SUPFAM" id="SSF51045">
    <property type="entry name" value="WW domain"/>
    <property type="match status" value="1"/>
</dbReference>
<dbReference type="InterPro" id="IPR036020">
    <property type="entry name" value="WW_dom_sf"/>
</dbReference>
<dbReference type="Pfam" id="PF00397">
    <property type="entry name" value="WW"/>
    <property type="match status" value="1"/>
</dbReference>
<dbReference type="OrthoDB" id="191651at2759"/>
<feature type="compositionally biased region" description="Basic and acidic residues" evidence="1">
    <location>
        <begin position="86"/>
        <end position="100"/>
    </location>
</feature>
<reference evidence="3" key="1">
    <citation type="submission" date="2021-02" db="EMBL/GenBank/DDBJ databases">
        <authorList>
            <person name="Nowell W R."/>
        </authorList>
    </citation>
    <scope>NUCLEOTIDE SEQUENCE</scope>
</reference>
<dbReference type="CDD" id="cd00201">
    <property type="entry name" value="WW"/>
    <property type="match status" value="1"/>
</dbReference>
<dbReference type="Proteomes" id="UP000663828">
    <property type="component" value="Unassembled WGS sequence"/>
</dbReference>
<feature type="region of interest" description="Disordered" evidence="1">
    <location>
        <begin position="241"/>
        <end position="264"/>
    </location>
</feature>
<evidence type="ECO:0000313" key="6">
    <source>
        <dbReference type="Proteomes" id="UP000663852"/>
    </source>
</evidence>
<evidence type="ECO:0000313" key="4">
    <source>
        <dbReference type="EMBL" id="CAF1552112.1"/>
    </source>
</evidence>
<accession>A0A814LUS9</accession>
<dbReference type="AlphaFoldDB" id="A0A814LUS9"/>
<feature type="compositionally biased region" description="Basic residues" evidence="1">
    <location>
        <begin position="305"/>
        <end position="319"/>
    </location>
</feature>
<feature type="compositionally biased region" description="Pro residues" evidence="1">
    <location>
        <begin position="245"/>
        <end position="260"/>
    </location>
</feature>